<dbReference type="Pfam" id="PF05838">
    <property type="entry name" value="Glyco_hydro_108"/>
    <property type="match status" value="1"/>
</dbReference>
<dbReference type="InterPro" id="IPR023346">
    <property type="entry name" value="Lysozyme-like_dom_sf"/>
</dbReference>
<comment type="caution">
    <text evidence="2">The sequence shown here is derived from an EMBL/GenBank/DDBJ whole genome shotgun (WGS) entry which is preliminary data.</text>
</comment>
<dbReference type="AlphaFoldDB" id="A0A0F8WTA7"/>
<evidence type="ECO:0000259" key="1">
    <source>
        <dbReference type="Pfam" id="PF05838"/>
    </source>
</evidence>
<dbReference type="InterPro" id="IPR008565">
    <property type="entry name" value="TtsA-like_GH18_dom"/>
</dbReference>
<gene>
    <name evidence="2" type="ORF">LCGC14_3027340</name>
</gene>
<dbReference type="Gene3D" id="1.20.141.10">
    <property type="entry name" value="Chitosanase, subunit A, domain 1"/>
    <property type="match status" value="1"/>
</dbReference>
<proteinExistence type="predicted"/>
<organism evidence="2">
    <name type="scientific">marine sediment metagenome</name>
    <dbReference type="NCBI Taxonomy" id="412755"/>
    <lineage>
        <taxon>unclassified sequences</taxon>
        <taxon>metagenomes</taxon>
        <taxon>ecological metagenomes</taxon>
    </lineage>
</organism>
<reference evidence="2" key="1">
    <citation type="journal article" date="2015" name="Nature">
        <title>Complex archaea that bridge the gap between prokaryotes and eukaryotes.</title>
        <authorList>
            <person name="Spang A."/>
            <person name="Saw J.H."/>
            <person name="Jorgensen S.L."/>
            <person name="Zaremba-Niedzwiedzka K."/>
            <person name="Martijn J."/>
            <person name="Lind A.E."/>
            <person name="van Eijk R."/>
            <person name="Schleper C."/>
            <person name="Guy L."/>
            <person name="Ettema T.J."/>
        </authorList>
    </citation>
    <scope>NUCLEOTIDE SEQUENCE</scope>
</reference>
<dbReference type="SUPFAM" id="SSF53955">
    <property type="entry name" value="Lysozyme-like"/>
    <property type="match status" value="1"/>
</dbReference>
<name>A0A0F8WTA7_9ZZZZ</name>
<dbReference type="EMBL" id="LAZR01063119">
    <property type="protein sequence ID" value="KKK60142.1"/>
    <property type="molecule type" value="Genomic_DNA"/>
</dbReference>
<evidence type="ECO:0000313" key="2">
    <source>
        <dbReference type="EMBL" id="KKK60142.1"/>
    </source>
</evidence>
<feature type="domain" description="TtsA-like Glycoside hydrolase family 108" evidence="1">
    <location>
        <begin position="10"/>
        <end position="51"/>
    </location>
</feature>
<accession>A0A0F8WTA7</accession>
<feature type="non-terminal residue" evidence="2">
    <location>
        <position position="52"/>
    </location>
</feature>
<protein>
    <recommendedName>
        <fullName evidence="1">TtsA-like Glycoside hydrolase family 108 domain-containing protein</fullName>
    </recommendedName>
</protein>
<sequence length="52" mass="5745">MASFEKAIPIVLKHEGGYVHDKLDPGGETNFGISKRAYPMVDIKNLTQEQAV</sequence>